<dbReference type="SUPFAM" id="SSF50998">
    <property type="entry name" value="Quinoprotein alcohol dehydrogenase-like"/>
    <property type="match status" value="1"/>
</dbReference>
<dbReference type="Proteomes" id="UP000327044">
    <property type="component" value="Unassembled WGS sequence"/>
</dbReference>
<dbReference type="Gene3D" id="2.40.128.630">
    <property type="match status" value="1"/>
</dbReference>
<dbReference type="Gene3D" id="2.130.10.10">
    <property type="entry name" value="YVTN repeat-like/Quinoprotein amine dehydrogenase"/>
    <property type="match status" value="2"/>
</dbReference>
<keyword evidence="4" id="KW-1185">Reference proteome</keyword>
<dbReference type="Pfam" id="PF00501">
    <property type="entry name" value="AMP-binding"/>
    <property type="match status" value="1"/>
</dbReference>
<feature type="domain" description="AMP-dependent synthetase/ligase" evidence="1">
    <location>
        <begin position="60"/>
        <end position="265"/>
    </location>
</feature>
<dbReference type="InterPro" id="IPR052091">
    <property type="entry name" value="Beta-ala_Activ/Resist"/>
</dbReference>
<name>A0A5N4ARK9_PHOPY</name>
<dbReference type="InParanoid" id="A0A5N4ARK9"/>
<dbReference type="SUPFAM" id="SSF56801">
    <property type="entry name" value="Acetyl-CoA synthetase-like"/>
    <property type="match status" value="1"/>
</dbReference>
<dbReference type="InterPro" id="IPR045851">
    <property type="entry name" value="AMP-bd_C_sf"/>
</dbReference>
<proteinExistence type="predicted"/>
<dbReference type="FunCoup" id="A0A5N4ARK9">
    <property type="interactions" value="910"/>
</dbReference>
<accession>A0A5N4ARK9</accession>
<reference evidence="3 4" key="1">
    <citation type="journal article" date="2018" name="Elife">
        <title>Firefly genomes illuminate parallel origins of bioluminescence in beetles.</title>
        <authorList>
            <person name="Fallon T.R."/>
            <person name="Lower S.E."/>
            <person name="Chang C.H."/>
            <person name="Bessho-Uehara M."/>
            <person name="Martin G.J."/>
            <person name="Bewick A.J."/>
            <person name="Behringer M."/>
            <person name="Debat H.J."/>
            <person name="Wong I."/>
            <person name="Day J.C."/>
            <person name="Suvorov A."/>
            <person name="Silva C.J."/>
            <person name="Stanger-Hall K.F."/>
            <person name="Hall D.W."/>
            <person name="Schmitz R.J."/>
            <person name="Nelson D.R."/>
            <person name="Lewis S.M."/>
            <person name="Shigenobu S."/>
            <person name="Bybee S.M."/>
            <person name="Larracuente A.M."/>
            <person name="Oba Y."/>
            <person name="Weng J.K."/>
        </authorList>
    </citation>
    <scope>NUCLEOTIDE SEQUENCE [LARGE SCALE GENOMIC DNA]</scope>
    <source>
        <strain evidence="3">1611_PpyrPB1</strain>
        <tissue evidence="3">Whole body</tissue>
    </source>
</reference>
<evidence type="ECO:0000259" key="2">
    <source>
        <dbReference type="Pfam" id="PF13570"/>
    </source>
</evidence>
<dbReference type="InterPro" id="IPR042099">
    <property type="entry name" value="ANL_N_sf"/>
</dbReference>
<dbReference type="Pfam" id="PF13570">
    <property type="entry name" value="Beta-prop_ACSF4"/>
    <property type="match status" value="1"/>
</dbReference>
<evidence type="ECO:0008006" key="5">
    <source>
        <dbReference type="Google" id="ProtNLM"/>
    </source>
</evidence>
<dbReference type="InterPro" id="IPR000873">
    <property type="entry name" value="AMP-dep_synth/lig_dom"/>
</dbReference>
<dbReference type="Gene3D" id="3.30.300.30">
    <property type="match status" value="1"/>
</dbReference>
<dbReference type="SMART" id="SM00564">
    <property type="entry name" value="PQQ"/>
    <property type="match status" value="4"/>
</dbReference>
<organism evidence="3 4">
    <name type="scientific">Photinus pyralis</name>
    <name type="common">Common eastern firefly</name>
    <name type="synonym">Lampyris pyralis</name>
    <dbReference type="NCBI Taxonomy" id="7054"/>
    <lineage>
        <taxon>Eukaryota</taxon>
        <taxon>Metazoa</taxon>
        <taxon>Ecdysozoa</taxon>
        <taxon>Arthropoda</taxon>
        <taxon>Hexapoda</taxon>
        <taxon>Insecta</taxon>
        <taxon>Pterygota</taxon>
        <taxon>Neoptera</taxon>
        <taxon>Endopterygota</taxon>
        <taxon>Coleoptera</taxon>
        <taxon>Polyphaga</taxon>
        <taxon>Elateriformia</taxon>
        <taxon>Elateroidea</taxon>
        <taxon>Lampyridae</taxon>
        <taxon>Lampyrinae</taxon>
        <taxon>Photinus</taxon>
    </lineage>
</organism>
<sequence length="859" mass="97266">MCYIRGLQKCNLCFIFLDPESLEKNVLLTRKLSIKWIIRYDPKDKYTNFLPTYYTEETNFGSILLTLWKRKLVTPYRDSFASIAYCIMTSATTGQPKIVKVTRECIASNIKGLRVVFKVTEKDVIYFGTPLTFDPSWLKRFMLDVLFPSNKCHGGVTILQIVPSLLLHWNDADIMYLLEKSSCRVLAFGGEKFPEEILKRPRSRDLKFFNLYGITEVSCWASTFESQGGGRVTLGDHLPDTLLEVRTDSGEVITDGQGELFIGSYSRICYIDDEDASTITTPVFRATGDLVQIKDGEIFYLGRVNSMIKRLGHKINLFEVQECVLQNTALPNVCIWYEDEYKMILFVEIKEFNEAVKKRIVDKLRVKLLHALPRECFPDHIEIIPSIPLSDHGKVDLVTLKVMYQKLICSDNEQRLVDVFMILWCKYLGLSINSAEKFENCTFFELGGNSITVIQCLSELKCTLDTTKQNDLTTLLFEKTFKECCNFVSHLQAVPYKKLKKTKYVHDTEQLTVEGTDTIELKIAWRYDLEACVDSTPTIVDERIVSIGSFSHKFITLDAITGAIVSLTILPDAIESACCAIPSTSYVCTGCYDGHLYCVDIKTGFIVWKYKSGDQIKCTPAIYENNTSITFGSYDKMLYCVNYNNGELIWKRDIFGSVTSNPTIHNERVYVATTLGSCCSFSVFSGEQIWKYNANVPIFGSPAIITQPSLVGWVSVSGILTFLSCDNGKKITSFQVDGNVFSGLCNFGDFVVFGCSNHKMYCVRIVENECRLCYVVTLDSSITATPHLFSYFNKILCAVASNKGCVYIMPFECGTVLGKLQLEGEIFSSPRVSNNRLYVGCRDNNLYCLNFRNKDVDAL</sequence>
<comment type="caution">
    <text evidence="3">The sequence shown here is derived from an EMBL/GenBank/DDBJ whole genome shotgun (WGS) entry which is preliminary data.</text>
</comment>
<dbReference type="InterPro" id="IPR011047">
    <property type="entry name" value="Quinoprotein_ADH-like_sf"/>
</dbReference>
<protein>
    <recommendedName>
        <fullName evidence="5">Carrier domain-containing protein</fullName>
    </recommendedName>
</protein>
<feature type="domain" description="Pyrrolo-quinoline quinone repeat" evidence="2">
    <location>
        <begin position="529"/>
        <end position="851"/>
    </location>
</feature>
<dbReference type="EMBL" id="VVIM01000005">
    <property type="protein sequence ID" value="KAB0799848.1"/>
    <property type="molecule type" value="Genomic_DNA"/>
</dbReference>
<dbReference type="Gene3D" id="3.40.50.12780">
    <property type="entry name" value="N-terminal domain of ligase-like"/>
    <property type="match status" value="1"/>
</dbReference>
<dbReference type="AlphaFoldDB" id="A0A5N4ARK9"/>
<dbReference type="InterPro" id="IPR015943">
    <property type="entry name" value="WD40/YVTN_repeat-like_dom_sf"/>
</dbReference>
<dbReference type="GO" id="GO:0043041">
    <property type="term" value="P:amino acid activation for nonribosomal peptide biosynthetic process"/>
    <property type="evidence" value="ECO:0007669"/>
    <property type="project" value="TreeGrafter"/>
</dbReference>
<dbReference type="PANTHER" id="PTHR44394:SF1">
    <property type="entry name" value="BETA-ALANINE-ACTIVATING ENZYME"/>
    <property type="match status" value="1"/>
</dbReference>
<dbReference type="InterPro" id="IPR018391">
    <property type="entry name" value="PQQ_b-propeller_rpt"/>
</dbReference>
<evidence type="ECO:0000313" key="3">
    <source>
        <dbReference type="EMBL" id="KAB0799848.1"/>
    </source>
</evidence>
<evidence type="ECO:0000313" key="4">
    <source>
        <dbReference type="Proteomes" id="UP000327044"/>
    </source>
</evidence>
<gene>
    <name evidence="3" type="ORF">PPYR_07728</name>
</gene>
<dbReference type="InterPro" id="IPR002372">
    <property type="entry name" value="PQQ_rpt_dom"/>
</dbReference>
<evidence type="ECO:0000259" key="1">
    <source>
        <dbReference type="Pfam" id="PF00501"/>
    </source>
</evidence>
<dbReference type="PANTHER" id="PTHR44394">
    <property type="entry name" value="BETA-ALANINE-ACTIVATING ENZYME"/>
    <property type="match status" value="1"/>
</dbReference>